<proteinExistence type="predicted"/>
<accession>A0A0A9E548</accession>
<reference evidence="1" key="2">
    <citation type="journal article" date="2015" name="Data Brief">
        <title>Shoot transcriptome of the giant reed, Arundo donax.</title>
        <authorList>
            <person name="Barrero R.A."/>
            <person name="Guerrero F.D."/>
            <person name="Moolhuijzen P."/>
            <person name="Goolsby J.A."/>
            <person name="Tidwell J."/>
            <person name="Bellgard S.E."/>
            <person name="Bellgard M.I."/>
        </authorList>
    </citation>
    <scope>NUCLEOTIDE SEQUENCE</scope>
    <source>
        <tissue evidence="1">Shoot tissue taken approximately 20 cm above the soil surface</tissue>
    </source>
</reference>
<name>A0A0A9E548_ARUDO</name>
<dbReference type="AlphaFoldDB" id="A0A0A9E548"/>
<evidence type="ECO:0000313" key="1">
    <source>
        <dbReference type="EMBL" id="JAD94118.1"/>
    </source>
</evidence>
<dbReference type="EMBL" id="GBRH01203777">
    <property type="protein sequence ID" value="JAD94118.1"/>
    <property type="molecule type" value="Transcribed_RNA"/>
</dbReference>
<organism evidence="1">
    <name type="scientific">Arundo donax</name>
    <name type="common">Giant reed</name>
    <name type="synonym">Donax arundinaceus</name>
    <dbReference type="NCBI Taxonomy" id="35708"/>
    <lineage>
        <taxon>Eukaryota</taxon>
        <taxon>Viridiplantae</taxon>
        <taxon>Streptophyta</taxon>
        <taxon>Embryophyta</taxon>
        <taxon>Tracheophyta</taxon>
        <taxon>Spermatophyta</taxon>
        <taxon>Magnoliopsida</taxon>
        <taxon>Liliopsida</taxon>
        <taxon>Poales</taxon>
        <taxon>Poaceae</taxon>
        <taxon>PACMAD clade</taxon>
        <taxon>Arundinoideae</taxon>
        <taxon>Arundineae</taxon>
        <taxon>Arundo</taxon>
    </lineage>
</organism>
<protein>
    <submittedName>
        <fullName evidence="1">Uncharacterized protein</fullName>
    </submittedName>
</protein>
<sequence length="92" mass="9931">MHGTCATRSTAETNYVELHGWRLTSQENLAKVVQCTGPAEMESGSKAMSNEQQCSDEKGTIILSQCWLLGEPCRATVCPSCSLSSLQKSGFT</sequence>
<reference evidence="1" key="1">
    <citation type="submission" date="2014-09" db="EMBL/GenBank/DDBJ databases">
        <authorList>
            <person name="Magalhaes I.L.F."/>
            <person name="Oliveira U."/>
            <person name="Santos F.R."/>
            <person name="Vidigal T.H.D.A."/>
            <person name="Brescovit A.D."/>
            <person name="Santos A.J."/>
        </authorList>
    </citation>
    <scope>NUCLEOTIDE SEQUENCE</scope>
    <source>
        <tissue evidence="1">Shoot tissue taken approximately 20 cm above the soil surface</tissue>
    </source>
</reference>